<feature type="region of interest" description="Disordered" evidence="1">
    <location>
        <begin position="213"/>
        <end position="280"/>
    </location>
</feature>
<reference evidence="3 4" key="1">
    <citation type="journal article" date="2011" name="J. Bacteriol.">
        <title>Draft Genome Sequence of Gordonia neofelifaecis NRRL B-59395, a Cholesterol-Degrading Actinomycete.</title>
        <authorList>
            <person name="Ge F."/>
            <person name="Li W."/>
            <person name="Chen G."/>
            <person name="Liu Y."/>
            <person name="Zhang G."/>
            <person name="Yong B."/>
            <person name="Wang Q."/>
            <person name="Wang N."/>
            <person name="Huang Z."/>
            <person name="Li W."/>
            <person name="Wang J."/>
            <person name="Wu C."/>
            <person name="Xie Q."/>
            <person name="Liu G."/>
        </authorList>
    </citation>
    <scope>NUCLEOTIDE SEQUENCE [LARGE SCALE GENOMIC DNA]</scope>
    <source>
        <strain evidence="3 4">NRRL B-59395</strain>
    </source>
</reference>
<evidence type="ECO:0000313" key="3">
    <source>
        <dbReference type="EMBL" id="EGD57157.1"/>
    </source>
</evidence>
<keyword evidence="2" id="KW-0812">Transmembrane</keyword>
<proteinExistence type="predicted"/>
<dbReference type="RefSeq" id="WP_009677722.1">
    <property type="nucleotide sequence ID" value="NZ_AEUD01000001.1"/>
</dbReference>
<feature type="transmembrane region" description="Helical" evidence="2">
    <location>
        <begin position="156"/>
        <end position="175"/>
    </location>
</feature>
<dbReference type="AlphaFoldDB" id="F1YE67"/>
<feature type="transmembrane region" description="Helical" evidence="2">
    <location>
        <begin position="75"/>
        <end position="100"/>
    </location>
</feature>
<keyword evidence="4" id="KW-1185">Reference proteome</keyword>
<feature type="compositionally biased region" description="Basic and acidic residues" evidence="1">
    <location>
        <begin position="269"/>
        <end position="280"/>
    </location>
</feature>
<name>F1YE67_9ACTN</name>
<keyword evidence="2" id="KW-0472">Membrane</keyword>
<keyword evidence="2" id="KW-1133">Transmembrane helix</keyword>
<accession>F1YE67</accession>
<evidence type="ECO:0000256" key="1">
    <source>
        <dbReference type="SAM" id="MobiDB-lite"/>
    </source>
</evidence>
<dbReference type="STRING" id="644548.SCNU_02245"/>
<gene>
    <name evidence="3" type="ORF">SCNU_02245</name>
</gene>
<feature type="transmembrane region" description="Helical" evidence="2">
    <location>
        <begin position="112"/>
        <end position="131"/>
    </location>
</feature>
<sequence>MIHPWATERAAWINAHSDPEAASARRRSGILNRADRQRERAGTGVGVSAAQDEIPSPLWRRTLRSEKLGMFQESLVVVAAAVGAYCIGAGVALGVGAYRVVLLRISTRIGRLWLWPWALAAVLLMTALVLLDVPTGIGLHLDRHFPVSLFSRLGPWWAWMLWQLAVAFVVIAWQIRVWGWAGVQRGVIEPPKQNKDGSWRVVVDKNKAAALNPYRGQASTSAEPMAAEVPEPTAPEPEPAGGGQLPARNPALAGSGPDAPDLGDVDFDNFEKRIDDEDPA</sequence>
<evidence type="ECO:0000256" key="2">
    <source>
        <dbReference type="SAM" id="Phobius"/>
    </source>
</evidence>
<comment type="caution">
    <text evidence="3">The sequence shown here is derived from an EMBL/GenBank/DDBJ whole genome shotgun (WGS) entry which is preliminary data.</text>
</comment>
<protein>
    <submittedName>
        <fullName evidence="3">Uncharacterized protein</fullName>
    </submittedName>
</protein>
<evidence type="ECO:0000313" key="4">
    <source>
        <dbReference type="Proteomes" id="UP000035065"/>
    </source>
</evidence>
<dbReference type="OrthoDB" id="4380314at2"/>
<dbReference type="EMBL" id="AEUD01000001">
    <property type="protein sequence ID" value="EGD57157.1"/>
    <property type="molecule type" value="Genomic_DNA"/>
</dbReference>
<feature type="compositionally biased region" description="Low complexity" evidence="1">
    <location>
        <begin position="222"/>
        <end position="231"/>
    </location>
</feature>
<dbReference type="eggNOG" id="ENOG5031VX9">
    <property type="taxonomic scope" value="Bacteria"/>
</dbReference>
<organism evidence="3 4">
    <name type="scientific">Gordonia neofelifaecis NRRL B-59395</name>
    <dbReference type="NCBI Taxonomy" id="644548"/>
    <lineage>
        <taxon>Bacteria</taxon>
        <taxon>Bacillati</taxon>
        <taxon>Actinomycetota</taxon>
        <taxon>Actinomycetes</taxon>
        <taxon>Mycobacteriales</taxon>
        <taxon>Gordoniaceae</taxon>
        <taxon>Gordonia</taxon>
    </lineage>
</organism>
<dbReference type="Proteomes" id="UP000035065">
    <property type="component" value="Unassembled WGS sequence"/>
</dbReference>